<dbReference type="EMBL" id="BPVZ01000022">
    <property type="protein sequence ID" value="GKV04765.1"/>
    <property type="molecule type" value="Genomic_DNA"/>
</dbReference>
<comment type="caution">
    <text evidence="1">The sequence shown here is derived from an EMBL/GenBank/DDBJ whole genome shotgun (WGS) entry which is preliminary data.</text>
</comment>
<keyword evidence="2" id="KW-1185">Reference proteome</keyword>
<gene>
    <name evidence="1" type="ORF">SLEP1_g16877</name>
</gene>
<protein>
    <submittedName>
        <fullName evidence="1">Uncharacterized protein</fullName>
    </submittedName>
</protein>
<accession>A0AAV5IW38</accession>
<evidence type="ECO:0000313" key="1">
    <source>
        <dbReference type="EMBL" id="GKV04765.1"/>
    </source>
</evidence>
<evidence type="ECO:0000313" key="2">
    <source>
        <dbReference type="Proteomes" id="UP001054252"/>
    </source>
</evidence>
<sequence length="110" mass="12462">MVVGLQEVPRNNISRLLQSVLLQTHVLLGKVIMQSLHLYVFGPTNSELFIKAKSYKIDEKLKHSGDGSLILRARKRFKTIKATVGLLRTTVEQQVEEKTTTKRDNCVEKG</sequence>
<dbReference type="Proteomes" id="UP001054252">
    <property type="component" value="Unassembled WGS sequence"/>
</dbReference>
<proteinExistence type="predicted"/>
<name>A0AAV5IW38_9ROSI</name>
<reference evidence="1 2" key="1">
    <citation type="journal article" date="2021" name="Commun. Biol.">
        <title>The genome of Shorea leprosula (Dipterocarpaceae) highlights the ecological relevance of drought in aseasonal tropical rainforests.</title>
        <authorList>
            <person name="Ng K.K.S."/>
            <person name="Kobayashi M.J."/>
            <person name="Fawcett J.A."/>
            <person name="Hatakeyama M."/>
            <person name="Paape T."/>
            <person name="Ng C.H."/>
            <person name="Ang C.C."/>
            <person name="Tnah L.H."/>
            <person name="Lee C.T."/>
            <person name="Nishiyama T."/>
            <person name="Sese J."/>
            <person name="O'Brien M.J."/>
            <person name="Copetti D."/>
            <person name="Mohd Noor M.I."/>
            <person name="Ong R.C."/>
            <person name="Putra M."/>
            <person name="Sireger I.Z."/>
            <person name="Indrioko S."/>
            <person name="Kosugi Y."/>
            <person name="Izuno A."/>
            <person name="Isagi Y."/>
            <person name="Lee S.L."/>
            <person name="Shimizu K.K."/>
        </authorList>
    </citation>
    <scope>NUCLEOTIDE SEQUENCE [LARGE SCALE GENOMIC DNA]</scope>
    <source>
        <strain evidence="1">214</strain>
    </source>
</reference>
<organism evidence="1 2">
    <name type="scientific">Rubroshorea leprosula</name>
    <dbReference type="NCBI Taxonomy" id="152421"/>
    <lineage>
        <taxon>Eukaryota</taxon>
        <taxon>Viridiplantae</taxon>
        <taxon>Streptophyta</taxon>
        <taxon>Embryophyta</taxon>
        <taxon>Tracheophyta</taxon>
        <taxon>Spermatophyta</taxon>
        <taxon>Magnoliopsida</taxon>
        <taxon>eudicotyledons</taxon>
        <taxon>Gunneridae</taxon>
        <taxon>Pentapetalae</taxon>
        <taxon>rosids</taxon>
        <taxon>malvids</taxon>
        <taxon>Malvales</taxon>
        <taxon>Dipterocarpaceae</taxon>
        <taxon>Rubroshorea</taxon>
    </lineage>
</organism>
<dbReference type="AlphaFoldDB" id="A0AAV5IW38"/>